<gene>
    <name evidence="2" type="primary">Pttg1ip2</name>
</gene>
<sequence length="149" mass="17421">MCGLRAWSHILLPVFLSLALIQLLISFSDSNLPQIYKHRTQQTQNKSTEEICAQKKNCQVCTEDKKCIWCKEEMACKKYCFPYSGCQFSSIFWANCKIDLFGILTLILTGILIMAFLWCCCSYYFYLNDLNRRQAFVYGRQETVPVYDL</sequence>
<dbReference type="Proteomes" id="UP001732720">
    <property type="component" value="Chromosome 2"/>
</dbReference>
<reference evidence="2" key="1">
    <citation type="submission" date="2025-08" db="UniProtKB">
        <authorList>
            <consortium name="RefSeq"/>
        </authorList>
    </citation>
    <scope>IDENTIFICATION</scope>
</reference>
<evidence type="ECO:0000313" key="1">
    <source>
        <dbReference type="Proteomes" id="UP001732720"/>
    </source>
</evidence>
<protein>
    <submittedName>
        <fullName evidence="2">PTTG1IP family member 2</fullName>
    </submittedName>
</protein>
<evidence type="ECO:0000313" key="2">
    <source>
        <dbReference type="RefSeq" id="XP_073913956.1"/>
    </source>
</evidence>
<proteinExistence type="predicted"/>
<name>A0AC58L9X6_CASCN</name>
<keyword evidence="1" id="KW-1185">Reference proteome</keyword>
<organism evidence="1 2">
    <name type="scientific">Castor canadensis</name>
    <name type="common">American beaver</name>
    <dbReference type="NCBI Taxonomy" id="51338"/>
    <lineage>
        <taxon>Eukaryota</taxon>
        <taxon>Metazoa</taxon>
        <taxon>Chordata</taxon>
        <taxon>Craniata</taxon>
        <taxon>Vertebrata</taxon>
        <taxon>Euteleostomi</taxon>
        <taxon>Mammalia</taxon>
        <taxon>Eutheria</taxon>
        <taxon>Euarchontoglires</taxon>
        <taxon>Glires</taxon>
        <taxon>Rodentia</taxon>
        <taxon>Castorimorpha</taxon>
        <taxon>Castoridae</taxon>
        <taxon>Castor</taxon>
    </lineage>
</organism>
<accession>A0AC58L9X6</accession>
<dbReference type="RefSeq" id="XP_073913956.1">
    <property type="nucleotide sequence ID" value="XM_074057855.1"/>
</dbReference>